<evidence type="ECO:0000256" key="4">
    <source>
        <dbReference type="ARBA" id="ARBA00023157"/>
    </source>
</evidence>
<dbReference type="Proteomes" id="UP000635245">
    <property type="component" value="Unassembled WGS sequence"/>
</dbReference>
<evidence type="ECO:0000256" key="2">
    <source>
        <dbReference type="ARBA" id="ARBA00022729"/>
    </source>
</evidence>
<keyword evidence="4" id="KW-1015">Disulfide bond</keyword>
<evidence type="ECO:0000313" key="9">
    <source>
        <dbReference type="Proteomes" id="UP000635245"/>
    </source>
</evidence>
<dbReference type="GO" id="GO:0016491">
    <property type="term" value="F:oxidoreductase activity"/>
    <property type="evidence" value="ECO:0007669"/>
    <property type="project" value="UniProtKB-KW"/>
</dbReference>
<reference evidence="8" key="1">
    <citation type="submission" date="2020-12" db="EMBL/GenBank/DDBJ databases">
        <title>Prauserella sp. ASG 168, a novel actinomycete isolated from cave rock.</title>
        <authorList>
            <person name="Suriyachadkun C."/>
        </authorList>
    </citation>
    <scope>NUCLEOTIDE SEQUENCE</scope>
    <source>
        <strain evidence="8">ASG 168</strain>
    </source>
</reference>
<dbReference type="PANTHER" id="PTHR13887">
    <property type="entry name" value="GLUTATHIONE S-TRANSFERASE KAPPA"/>
    <property type="match status" value="1"/>
</dbReference>
<evidence type="ECO:0000256" key="6">
    <source>
        <dbReference type="SAM" id="MobiDB-lite"/>
    </source>
</evidence>
<dbReference type="RefSeq" id="WP_200315526.1">
    <property type="nucleotide sequence ID" value="NZ_JAENJH010000001.1"/>
</dbReference>
<evidence type="ECO:0000259" key="7">
    <source>
        <dbReference type="PROSITE" id="PS51352"/>
    </source>
</evidence>
<proteinExistence type="inferred from homology"/>
<feature type="region of interest" description="Disordered" evidence="6">
    <location>
        <begin position="30"/>
        <end position="59"/>
    </location>
</feature>
<accession>A0A934V345</accession>
<comment type="caution">
    <text evidence="8">The sequence shown here is derived from an EMBL/GenBank/DDBJ whole genome shotgun (WGS) entry which is preliminary data.</text>
</comment>
<dbReference type="PROSITE" id="PS51352">
    <property type="entry name" value="THIOREDOXIN_2"/>
    <property type="match status" value="1"/>
</dbReference>
<feature type="compositionally biased region" description="Low complexity" evidence="6">
    <location>
        <begin position="30"/>
        <end position="53"/>
    </location>
</feature>
<organism evidence="8 9">
    <name type="scientific">Prauserella cavernicola</name>
    <dbReference type="NCBI Taxonomy" id="2800127"/>
    <lineage>
        <taxon>Bacteria</taxon>
        <taxon>Bacillati</taxon>
        <taxon>Actinomycetota</taxon>
        <taxon>Actinomycetes</taxon>
        <taxon>Pseudonocardiales</taxon>
        <taxon>Pseudonocardiaceae</taxon>
        <taxon>Prauserella</taxon>
    </lineage>
</organism>
<evidence type="ECO:0000256" key="1">
    <source>
        <dbReference type="ARBA" id="ARBA00005791"/>
    </source>
</evidence>
<dbReference type="Gene3D" id="3.40.30.10">
    <property type="entry name" value="Glutaredoxin"/>
    <property type="match status" value="1"/>
</dbReference>
<dbReference type="EMBL" id="JAENJH010000001">
    <property type="protein sequence ID" value="MBK1783897.1"/>
    <property type="molecule type" value="Genomic_DNA"/>
</dbReference>
<keyword evidence="9" id="KW-1185">Reference proteome</keyword>
<dbReference type="InterPro" id="IPR012336">
    <property type="entry name" value="Thioredoxin-like_fold"/>
</dbReference>
<evidence type="ECO:0000313" key="8">
    <source>
        <dbReference type="EMBL" id="MBK1783897.1"/>
    </source>
</evidence>
<sequence>MTRNTKISLTLIGVVVAVVAVLLVANRPSGERAAGSGEPGSGATPGAAAPVVRPDSHRLSAAPDGKVTLVEFLDLECEACRAAYPAVETLREEYAGRVTFVIRYFPVPGHRNAELAARAVEAASRQGKLEGMYHTMYETQPQWGEAQVDHRDTFLGFARELGLDMATFRRDLDDPATIARVLKDRDDGVRLGVSGTPTFFLNGEPLTGPLSLDIIRDRLDAELAR</sequence>
<gene>
    <name evidence="8" type="ORF">JHE00_06100</name>
</gene>
<dbReference type="PANTHER" id="PTHR13887:SF14">
    <property type="entry name" value="DISULFIDE BOND FORMATION PROTEIN D"/>
    <property type="match status" value="1"/>
</dbReference>
<keyword evidence="3" id="KW-0560">Oxidoreductase</keyword>
<dbReference type="InterPro" id="IPR036249">
    <property type="entry name" value="Thioredoxin-like_sf"/>
</dbReference>
<evidence type="ECO:0000256" key="5">
    <source>
        <dbReference type="ARBA" id="ARBA00023284"/>
    </source>
</evidence>
<keyword evidence="2" id="KW-0732">Signal</keyword>
<dbReference type="SUPFAM" id="SSF52833">
    <property type="entry name" value="Thioredoxin-like"/>
    <property type="match status" value="1"/>
</dbReference>
<dbReference type="AlphaFoldDB" id="A0A934V345"/>
<dbReference type="Pfam" id="PF13462">
    <property type="entry name" value="Thioredoxin_4"/>
    <property type="match status" value="1"/>
</dbReference>
<evidence type="ECO:0000256" key="3">
    <source>
        <dbReference type="ARBA" id="ARBA00023002"/>
    </source>
</evidence>
<name>A0A934V345_9PSEU</name>
<dbReference type="InterPro" id="IPR013766">
    <property type="entry name" value="Thioredoxin_domain"/>
</dbReference>
<keyword evidence="5" id="KW-0676">Redox-active center</keyword>
<comment type="similarity">
    <text evidence="1">Belongs to the thioredoxin family. DsbA subfamily.</text>
</comment>
<feature type="domain" description="Thioredoxin" evidence="7">
    <location>
        <begin position="21"/>
        <end position="224"/>
    </location>
</feature>
<protein>
    <submittedName>
        <fullName evidence="8">Thioredoxin domain-containing protein</fullName>
    </submittedName>
</protein>